<evidence type="ECO:0000313" key="1">
    <source>
        <dbReference type="EMBL" id="AOJ03617.1"/>
    </source>
</evidence>
<keyword evidence="2" id="KW-1185">Reference proteome</keyword>
<evidence type="ECO:0000313" key="2">
    <source>
        <dbReference type="Proteomes" id="UP000062519"/>
    </source>
</evidence>
<accession>A0A1B4FIX2</accession>
<dbReference type="KEGG" id="buu:WS70_13385"/>
<dbReference type="Proteomes" id="UP000062519">
    <property type="component" value="Chromosome 1"/>
</dbReference>
<name>A0A1B4FIX2_9BURK</name>
<gene>
    <name evidence="1" type="ORF">WS70_13385</name>
</gene>
<reference evidence="1 2" key="1">
    <citation type="submission" date="2015-12" db="EMBL/GenBank/DDBJ databases">
        <title>Diversity of Burkholderia near neighbor genomes.</title>
        <authorList>
            <person name="Sahl J."/>
            <person name="Wagner D."/>
            <person name="Keim P."/>
        </authorList>
    </citation>
    <scope>NUCLEOTIDE SEQUENCE [LARGE SCALE GENOMIC DNA]</scope>
    <source>
        <strain evidence="1 2">BDU6</strain>
    </source>
</reference>
<protein>
    <submittedName>
        <fullName evidence="1">Uncharacterized protein</fullName>
    </submittedName>
</protein>
<dbReference type="EMBL" id="CP013386">
    <property type="protein sequence ID" value="AOJ03617.1"/>
    <property type="molecule type" value="Genomic_DNA"/>
</dbReference>
<sequence>MDDELKKIFVGAVRPETTERIGVMSVDSFHRQWVPVVAEDGYLVAKARNGKTALLGRVCKRDDGKFCLEVMVRAEIENNKLRHYEFWYVDPADEQRHSRRLDMVMRDHISM</sequence>
<organism evidence="1 2">
    <name type="scientific">Burkholderia mayonis</name>
    <dbReference type="NCBI Taxonomy" id="1385591"/>
    <lineage>
        <taxon>Bacteria</taxon>
        <taxon>Pseudomonadati</taxon>
        <taxon>Pseudomonadota</taxon>
        <taxon>Betaproteobacteria</taxon>
        <taxon>Burkholderiales</taxon>
        <taxon>Burkholderiaceae</taxon>
        <taxon>Burkholderia</taxon>
        <taxon>pseudomallei group</taxon>
    </lineage>
</organism>
<dbReference type="AlphaFoldDB" id="A0A1B4FIX2"/>
<proteinExistence type="predicted"/>